<proteinExistence type="predicted"/>
<feature type="signal peptide" evidence="1">
    <location>
        <begin position="1"/>
        <end position="28"/>
    </location>
</feature>
<evidence type="ECO:0000256" key="1">
    <source>
        <dbReference type="SAM" id="SignalP"/>
    </source>
</evidence>
<evidence type="ECO:0008006" key="4">
    <source>
        <dbReference type="Google" id="ProtNLM"/>
    </source>
</evidence>
<evidence type="ECO:0000313" key="2">
    <source>
        <dbReference type="EMBL" id="OXA46211.1"/>
    </source>
</evidence>
<evidence type="ECO:0000313" key="3">
    <source>
        <dbReference type="Proteomes" id="UP000198287"/>
    </source>
</evidence>
<protein>
    <recommendedName>
        <fullName evidence="4">Secreted protein</fullName>
    </recommendedName>
</protein>
<sequence>MPTPSLVFLIAPVVCFLAILHLPGNGQAADDCTVCPELHVLDDVAESCSPGIYGCAGPAKLVEACDKRCLHAHYFSKKTGVTNYTISLFCDDKTKARRPSGVLAKHPKVNVTLEVVSQV</sequence>
<reference evidence="2 3" key="1">
    <citation type="submission" date="2015-12" db="EMBL/GenBank/DDBJ databases">
        <title>The genome of Folsomia candida.</title>
        <authorList>
            <person name="Faddeeva A."/>
            <person name="Derks M.F."/>
            <person name="Anvar Y."/>
            <person name="Smit S."/>
            <person name="Van Straalen N."/>
            <person name="Roelofs D."/>
        </authorList>
    </citation>
    <scope>NUCLEOTIDE SEQUENCE [LARGE SCALE GENOMIC DNA]</scope>
    <source>
        <strain evidence="2 3">VU population</strain>
        <tissue evidence="2">Whole body</tissue>
    </source>
</reference>
<dbReference type="EMBL" id="LNIX01000016">
    <property type="protein sequence ID" value="OXA46211.1"/>
    <property type="molecule type" value="Genomic_DNA"/>
</dbReference>
<dbReference type="Proteomes" id="UP000198287">
    <property type="component" value="Unassembled WGS sequence"/>
</dbReference>
<organism evidence="2 3">
    <name type="scientific">Folsomia candida</name>
    <name type="common">Springtail</name>
    <dbReference type="NCBI Taxonomy" id="158441"/>
    <lineage>
        <taxon>Eukaryota</taxon>
        <taxon>Metazoa</taxon>
        <taxon>Ecdysozoa</taxon>
        <taxon>Arthropoda</taxon>
        <taxon>Hexapoda</taxon>
        <taxon>Collembola</taxon>
        <taxon>Entomobryomorpha</taxon>
        <taxon>Isotomoidea</taxon>
        <taxon>Isotomidae</taxon>
        <taxon>Proisotominae</taxon>
        <taxon>Folsomia</taxon>
    </lineage>
</organism>
<name>A0A226DNL9_FOLCA</name>
<gene>
    <name evidence="2" type="ORF">Fcan01_19039</name>
</gene>
<keyword evidence="1" id="KW-0732">Signal</keyword>
<comment type="caution">
    <text evidence="2">The sequence shown here is derived from an EMBL/GenBank/DDBJ whole genome shotgun (WGS) entry which is preliminary data.</text>
</comment>
<feature type="chain" id="PRO_5012058974" description="Secreted protein" evidence="1">
    <location>
        <begin position="29"/>
        <end position="119"/>
    </location>
</feature>
<accession>A0A226DNL9</accession>
<keyword evidence="3" id="KW-1185">Reference proteome</keyword>
<dbReference type="AlphaFoldDB" id="A0A226DNL9"/>